<evidence type="ECO:0000313" key="6">
    <source>
        <dbReference type="Proteomes" id="UP000184694"/>
    </source>
</evidence>
<protein>
    <recommendedName>
        <fullName evidence="4">Glycosyltransferase 2-like domain-containing protein</fullName>
    </recommendedName>
</protein>
<reference evidence="6" key="1">
    <citation type="submission" date="2016-11" db="EMBL/GenBank/DDBJ databases">
        <authorList>
            <person name="Varghese N."/>
            <person name="Submissions S."/>
        </authorList>
    </citation>
    <scope>NUCLEOTIDE SEQUENCE [LARGE SCALE GENOMIC DNA]</scope>
    <source>
        <strain evidence="6">DSM 17456</strain>
    </source>
</reference>
<gene>
    <name evidence="5" type="ORF">SAMN02745161_0234</name>
</gene>
<dbReference type="PANTHER" id="PTHR43179">
    <property type="entry name" value="RHAMNOSYLTRANSFERASE WBBL"/>
    <property type="match status" value="1"/>
</dbReference>
<dbReference type="AlphaFoldDB" id="A0A1N6DK59"/>
<evidence type="ECO:0000256" key="3">
    <source>
        <dbReference type="ARBA" id="ARBA00022679"/>
    </source>
</evidence>
<sequence>MKLSFVIVTNNTSKFIGRCLDSIKQTIENQTASKFEAEVIVVDNASSDDCGTIAKTALPEIELIQNSDDKGYAAAANQGIKRATGDLIVFVDPRVEVLAGSVRRLMDQFATNASCAVAGGKIIGSDNLGLKTADRLPGLVANFKRMFGCTCSKTRNADQPMPVNFVPFTFTAVRRDVIAKLGQLDERFYAGLADADFCRRIVKSLNPSYKIYLVPQATARVLDKFSLQDECTDYALNGSKVVKARTRSEQMYFWKHYCPLTALFFGGMDMIVFSIRYAAYLIPGVGSKDKRGYACSVVCESAKAILATQLGTQFPAE</sequence>
<dbReference type="RefSeq" id="WP_074215138.1">
    <property type="nucleotide sequence ID" value="NZ_FSRG01000003.1"/>
</dbReference>
<evidence type="ECO:0000256" key="2">
    <source>
        <dbReference type="ARBA" id="ARBA00022676"/>
    </source>
</evidence>
<dbReference type="SUPFAM" id="SSF53448">
    <property type="entry name" value="Nucleotide-diphospho-sugar transferases"/>
    <property type="match status" value="1"/>
</dbReference>
<keyword evidence="3" id="KW-0808">Transferase</keyword>
<feature type="domain" description="Glycosyltransferase 2-like" evidence="4">
    <location>
        <begin position="4"/>
        <end position="181"/>
    </location>
</feature>
<proteinExistence type="inferred from homology"/>
<accession>A0A1N6DK59</accession>
<dbReference type="Proteomes" id="UP000184694">
    <property type="component" value="Unassembled WGS sequence"/>
</dbReference>
<keyword evidence="6" id="KW-1185">Reference proteome</keyword>
<dbReference type="Pfam" id="PF00535">
    <property type="entry name" value="Glycos_transf_2"/>
    <property type="match status" value="1"/>
</dbReference>
<dbReference type="InterPro" id="IPR029044">
    <property type="entry name" value="Nucleotide-diphossugar_trans"/>
</dbReference>
<dbReference type="Gene3D" id="3.90.550.10">
    <property type="entry name" value="Spore Coat Polysaccharide Biosynthesis Protein SpsA, Chain A"/>
    <property type="match status" value="1"/>
</dbReference>
<dbReference type="PANTHER" id="PTHR43179:SF12">
    <property type="entry name" value="GALACTOFURANOSYLTRANSFERASE GLFT2"/>
    <property type="match status" value="1"/>
</dbReference>
<name>A0A1N6DK59_9BACT</name>
<evidence type="ECO:0000313" key="5">
    <source>
        <dbReference type="EMBL" id="SIN71172.1"/>
    </source>
</evidence>
<dbReference type="EMBL" id="FSRG01000003">
    <property type="protein sequence ID" value="SIN71172.1"/>
    <property type="molecule type" value="Genomic_DNA"/>
</dbReference>
<keyword evidence="2" id="KW-0328">Glycosyltransferase</keyword>
<dbReference type="InterPro" id="IPR001173">
    <property type="entry name" value="Glyco_trans_2-like"/>
</dbReference>
<comment type="similarity">
    <text evidence="1">Belongs to the glycosyltransferase 2 family.</text>
</comment>
<dbReference type="STRING" id="1121457.SAMN02745161_0234"/>
<organism evidence="5 6">
    <name type="scientific">Halodesulfovibrio marinisediminis DSM 17456</name>
    <dbReference type="NCBI Taxonomy" id="1121457"/>
    <lineage>
        <taxon>Bacteria</taxon>
        <taxon>Pseudomonadati</taxon>
        <taxon>Thermodesulfobacteriota</taxon>
        <taxon>Desulfovibrionia</taxon>
        <taxon>Desulfovibrionales</taxon>
        <taxon>Desulfovibrionaceae</taxon>
        <taxon>Halodesulfovibrio</taxon>
    </lineage>
</organism>
<dbReference type="GO" id="GO:0016757">
    <property type="term" value="F:glycosyltransferase activity"/>
    <property type="evidence" value="ECO:0007669"/>
    <property type="project" value="UniProtKB-KW"/>
</dbReference>
<dbReference type="OrthoDB" id="5444068at2"/>
<evidence type="ECO:0000259" key="4">
    <source>
        <dbReference type="Pfam" id="PF00535"/>
    </source>
</evidence>
<evidence type="ECO:0000256" key="1">
    <source>
        <dbReference type="ARBA" id="ARBA00006739"/>
    </source>
</evidence>